<dbReference type="InterPro" id="IPR008552">
    <property type="entry name" value="DUF834"/>
</dbReference>
<dbReference type="EMBL" id="AP006446">
    <property type="protein sequence ID" value="BAD38507.1"/>
    <property type="molecule type" value="Genomic_DNA"/>
</dbReference>
<dbReference type="Proteomes" id="UP000000763">
    <property type="component" value="Chromosome 9"/>
</dbReference>
<gene>
    <name evidence="3" type="primary">B1097H10.35</name>
</gene>
<evidence type="ECO:0000313" key="3">
    <source>
        <dbReference type="EMBL" id="BAD38507.1"/>
    </source>
</evidence>
<organism evidence="3 4">
    <name type="scientific">Oryza sativa subsp. japonica</name>
    <name type="common">Rice</name>
    <dbReference type="NCBI Taxonomy" id="39947"/>
    <lineage>
        <taxon>Eukaryota</taxon>
        <taxon>Viridiplantae</taxon>
        <taxon>Streptophyta</taxon>
        <taxon>Embryophyta</taxon>
        <taxon>Tracheophyta</taxon>
        <taxon>Spermatophyta</taxon>
        <taxon>Magnoliopsida</taxon>
        <taxon>Liliopsida</taxon>
        <taxon>Poales</taxon>
        <taxon>Poaceae</taxon>
        <taxon>BOP clade</taxon>
        <taxon>Oryzoideae</taxon>
        <taxon>Oryzeae</taxon>
        <taxon>Oryzinae</taxon>
        <taxon>Oryza</taxon>
        <taxon>Oryza sativa</taxon>
    </lineage>
</organism>
<feature type="compositionally biased region" description="Basic and acidic residues" evidence="1">
    <location>
        <begin position="161"/>
        <end position="184"/>
    </location>
</feature>
<feature type="compositionally biased region" description="Basic and acidic residues" evidence="1">
    <location>
        <begin position="250"/>
        <end position="268"/>
    </location>
</feature>
<evidence type="ECO:0000256" key="1">
    <source>
        <dbReference type="SAM" id="MobiDB-lite"/>
    </source>
</evidence>
<feature type="compositionally biased region" description="Basic residues" evidence="1">
    <location>
        <begin position="1"/>
        <end position="10"/>
    </location>
</feature>
<feature type="compositionally biased region" description="Basic and acidic residues" evidence="1">
    <location>
        <begin position="52"/>
        <end position="71"/>
    </location>
</feature>
<feature type="region of interest" description="Disordered" evidence="1">
    <location>
        <begin position="1"/>
        <end position="85"/>
    </location>
</feature>
<name>Q67TL4_ORYSJ</name>
<protein>
    <submittedName>
        <fullName evidence="3">Pr1-like protein</fullName>
    </submittedName>
</protein>
<feature type="region of interest" description="Disordered" evidence="1">
    <location>
        <begin position="112"/>
        <end position="268"/>
    </location>
</feature>
<accession>Q67TL4</accession>
<evidence type="ECO:0000313" key="4">
    <source>
        <dbReference type="Proteomes" id="UP000000763"/>
    </source>
</evidence>
<feature type="compositionally biased region" description="Low complexity" evidence="1">
    <location>
        <begin position="34"/>
        <end position="43"/>
    </location>
</feature>
<reference evidence="4" key="2">
    <citation type="journal article" date="2008" name="Nucleic Acids Res.">
        <title>The rice annotation project database (RAP-DB): 2008 update.</title>
        <authorList>
            <consortium name="The rice annotation project (RAP)"/>
        </authorList>
    </citation>
    <scope>GENOME REANNOTATION</scope>
    <source>
        <strain evidence="4">cv. Nipponbare</strain>
    </source>
</reference>
<reference evidence="4" key="1">
    <citation type="journal article" date="2005" name="Nature">
        <title>The map-based sequence of the rice genome.</title>
        <authorList>
            <consortium name="International rice genome sequencing project (IRGSP)"/>
            <person name="Matsumoto T."/>
            <person name="Wu J."/>
            <person name="Kanamori H."/>
            <person name="Katayose Y."/>
            <person name="Fujisawa M."/>
            <person name="Namiki N."/>
            <person name="Mizuno H."/>
            <person name="Yamamoto K."/>
            <person name="Antonio B.A."/>
            <person name="Baba T."/>
            <person name="Sakata K."/>
            <person name="Nagamura Y."/>
            <person name="Aoki H."/>
            <person name="Arikawa K."/>
            <person name="Arita K."/>
            <person name="Bito T."/>
            <person name="Chiden Y."/>
            <person name="Fujitsuka N."/>
            <person name="Fukunaka R."/>
            <person name="Hamada M."/>
            <person name="Harada C."/>
            <person name="Hayashi A."/>
            <person name="Hijishita S."/>
            <person name="Honda M."/>
            <person name="Hosokawa S."/>
            <person name="Ichikawa Y."/>
            <person name="Idonuma A."/>
            <person name="Iijima M."/>
            <person name="Ikeda M."/>
            <person name="Ikeno M."/>
            <person name="Ito K."/>
            <person name="Ito S."/>
            <person name="Ito T."/>
            <person name="Ito Y."/>
            <person name="Ito Y."/>
            <person name="Iwabuchi A."/>
            <person name="Kamiya K."/>
            <person name="Karasawa W."/>
            <person name="Kurita K."/>
            <person name="Katagiri S."/>
            <person name="Kikuta A."/>
            <person name="Kobayashi H."/>
            <person name="Kobayashi N."/>
            <person name="Machita K."/>
            <person name="Maehara T."/>
            <person name="Masukawa M."/>
            <person name="Mizubayashi T."/>
            <person name="Mukai Y."/>
            <person name="Nagasaki H."/>
            <person name="Nagata Y."/>
            <person name="Naito S."/>
            <person name="Nakashima M."/>
            <person name="Nakama Y."/>
            <person name="Nakamichi Y."/>
            <person name="Nakamura M."/>
            <person name="Meguro A."/>
            <person name="Negishi M."/>
            <person name="Ohta I."/>
            <person name="Ohta T."/>
            <person name="Okamoto M."/>
            <person name="Ono N."/>
            <person name="Saji S."/>
            <person name="Sakaguchi M."/>
            <person name="Sakai K."/>
            <person name="Shibata M."/>
            <person name="Shimokawa T."/>
            <person name="Song J."/>
            <person name="Takazaki Y."/>
            <person name="Terasawa K."/>
            <person name="Tsugane M."/>
            <person name="Tsuji K."/>
            <person name="Ueda S."/>
            <person name="Waki K."/>
            <person name="Yamagata H."/>
            <person name="Yamamoto M."/>
            <person name="Yamamoto S."/>
            <person name="Yamane H."/>
            <person name="Yoshiki S."/>
            <person name="Yoshihara R."/>
            <person name="Yukawa K."/>
            <person name="Zhong H."/>
            <person name="Yano M."/>
            <person name="Yuan Q."/>
            <person name="Ouyang S."/>
            <person name="Liu J."/>
            <person name="Jones K.M."/>
            <person name="Gansberger K."/>
            <person name="Moffat K."/>
            <person name="Hill J."/>
            <person name="Bera J."/>
            <person name="Fadrosh D."/>
            <person name="Jin S."/>
            <person name="Johri S."/>
            <person name="Kim M."/>
            <person name="Overton L."/>
            <person name="Reardon M."/>
            <person name="Tsitrin T."/>
            <person name="Vuong H."/>
            <person name="Weaver B."/>
            <person name="Ciecko A."/>
            <person name="Tallon L."/>
            <person name="Jackson J."/>
            <person name="Pai G."/>
            <person name="Aken S.V."/>
            <person name="Utterback T."/>
            <person name="Reidmuller S."/>
            <person name="Feldblyum T."/>
            <person name="Hsiao J."/>
            <person name="Zismann V."/>
            <person name="Iobst S."/>
            <person name="de Vazeille A.R."/>
            <person name="Buell C.R."/>
            <person name="Ying K."/>
            <person name="Li Y."/>
            <person name="Lu T."/>
            <person name="Huang Y."/>
            <person name="Zhao Q."/>
            <person name="Feng Q."/>
            <person name="Zhang L."/>
            <person name="Zhu J."/>
            <person name="Weng Q."/>
            <person name="Mu J."/>
            <person name="Lu Y."/>
            <person name="Fan D."/>
            <person name="Liu Y."/>
            <person name="Guan J."/>
            <person name="Zhang Y."/>
            <person name="Yu S."/>
            <person name="Liu X."/>
            <person name="Zhang Y."/>
            <person name="Hong G."/>
            <person name="Han B."/>
            <person name="Choisne N."/>
            <person name="Demange N."/>
            <person name="Orjeda G."/>
            <person name="Samain S."/>
            <person name="Cattolico L."/>
            <person name="Pelletier E."/>
            <person name="Couloux A."/>
            <person name="Segurens B."/>
            <person name="Wincker P."/>
            <person name="D'Hont A."/>
            <person name="Scarpelli C."/>
            <person name="Weissenbach J."/>
            <person name="Salanoubat M."/>
            <person name="Quetier F."/>
            <person name="Yu Y."/>
            <person name="Kim H.R."/>
            <person name="Rambo T."/>
            <person name="Currie J."/>
            <person name="Collura K."/>
            <person name="Luo M."/>
            <person name="Yang T."/>
            <person name="Ammiraju J.S.S."/>
            <person name="Engler F."/>
            <person name="Soderlund C."/>
            <person name="Wing R.A."/>
            <person name="Palmer L.E."/>
            <person name="de la Bastide M."/>
            <person name="Spiegel L."/>
            <person name="Nascimento L."/>
            <person name="Zutavern T."/>
            <person name="O'Shaughnessy A."/>
            <person name="Dike S."/>
            <person name="Dedhia N."/>
            <person name="Preston R."/>
            <person name="Balija V."/>
            <person name="McCombie W.R."/>
            <person name="Chow T."/>
            <person name="Chen H."/>
            <person name="Chung M."/>
            <person name="Chen C."/>
            <person name="Shaw J."/>
            <person name="Wu H."/>
            <person name="Hsiao K."/>
            <person name="Chao Y."/>
            <person name="Chu M."/>
            <person name="Cheng C."/>
            <person name="Hour A."/>
            <person name="Lee P."/>
            <person name="Lin S."/>
            <person name="Lin Y."/>
            <person name="Liou J."/>
            <person name="Liu S."/>
            <person name="Hsing Y."/>
            <person name="Raghuvanshi S."/>
            <person name="Mohanty A."/>
            <person name="Bharti A.K."/>
            <person name="Gaur A."/>
            <person name="Gupta V."/>
            <person name="Kumar D."/>
            <person name="Ravi V."/>
            <person name="Vij S."/>
            <person name="Kapur A."/>
            <person name="Khurana P."/>
            <person name="Khurana P."/>
            <person name="Khurana J.P."/>
            <person name="Tyagi A.K."/>
            <person name="Gaikwad K."/>
            <person name="Singh A."/>
            <person name="Dalal V."/>
            <person name="Srivastava S."/>
            <person name="Dixit A."/>
            <person name="Pal A.K."/>
            <person name="Ghazi I.A."/>
            <person name="Yadav M."/>
            <person name="Pandit A."/>
            <person name="Bhargava A."/>
            <person name="Sureshbabu K."/>
            <person name="Batra K."/>
            <person name="Sharma T.R."/>
            <person name="Mohapatra T."/>
            <person name="Singh N.K."/>
            <person name="Messing J."/>
            <person name="Nelson A.B."/>
            <person name="Fuks G."/>
            <person name="Kavchok S."/>
            <person name="Keizer G."/>
            <person name="Linton E."/>
            <person name="Llaca V."/>
            <person name="Song R."/>
            <person name="Tanyolac B."/>
            <person name="Young S."/>
            <person name="Ho-Il K."/>
            <person name="Hahn J.H."/>
            <person name="Sangsakoo G."/>
            <person name="Vanavichit A."/>
            <person name="de Mattos Luiz.A.T."/>
            <person name="Zimmer P.D."/>
            <person name="Malone G."/>
            <person name="Dellagostin O."/>
            <person name="de Oliveira A.C."/>
            <person name="Bevan M."/>
            <person name="Bancroft I."/>
            <person name="Minx P."/>
            <person name="Cordum H."/>
            <person name="Wilson R."/>
            <person name="Cheng Z."/>
            <person name="Jin W."/>
            <person name="Jiang J."/>
            <person name="Leong S.A."/>
            <person name="Iwama H."/>
            <person name="Gojobori T."/>
            <person name="Itoh T."/>
            <person name="Niimura Y."/>
            <person name="Fujii Y."/>
            <person name="Habara T."/>
            <person name="Sakai H."/>
            <person name="Sato Y."/>
            <person name="Wilson G."/>
            <person name="Kumar K."/>
            <person name="McCouch S."/>
            <person name="Juretic N."/>
            <person name="Hoen D."/>
            <person name="Wright S."/>
            <person name="Bruskiewich R."/>
            <person name="Bureau T."/>
            <person name="Miyao A."/>
            <person name="Hirochika H."/>
            <person name="Nishikawa T."/>
            <person name="Kadowaki K."/>
            <person name="Sugiura M."/>
            <person name="Burr B."/>
            <person name="Sasaki T."/>
        </authorList>
    </citation>
    <scope>NUCLEOTIDE SEQUENCE [LARGE SCALE GENOMIC DNA]</scope>
    <source>
        <strain evidence="4">cv. Nipponbare</strain>
    </source>
</reference>
<dbReference type="Pfam" id="PF05754">
    <property type="entry name" value="DUF834"/>
    <property type="match status" value="1"/>
</dbReference>
<feature type="domain" description="DUF834" evidence="2">
    <location>
        <begin position="194"/>
        <end position="240"/>
    </location>
</feature>
<feature type="compositionally biased region" description="Basic and acidic residues" evidence="1">
    <location>
        <begin position="222"/>
        <end position="240"/>
    </location>
</feature>
<evidence type="ECO:0000259" key="2">
    <source>
        <dbReference type="Pfam" id="PF05754"/>
    </source>
</evidence>
<dbReference type="AlphaFoldDB" id="Q67TL4"/>
<feature type="compositionally biased region" description="Basic and acidic residues" evidence="1">
    <location>
        <begin position="191"/>
        <end position="200"/>
    </location>
</feature>
<proteinExistence type="predicted"/>
<sequence>MVAGGGHRHGGAAAERGEGRGKRNGRSTAHPGSTTTTGTATGAEEGGGTARVDGDAAEPKEATPRWEKVRGDGGGGPELGAFPNAGFNFHEERIFRSCSVYTTNGKEKAFTLINSTQQAGTKHKNGREGAPEGGLAGTADGRGTRPRPDGHRRRPPARRSGARESGEEREAKGTVHGSPRDTRTAETTNGAEERGGAVRDDEGDGAPTVGGRNGGADEVDEDAAKPKEVSPSGEEVRSDDGGEPELGGDGGEKGTGGRRERREEGDDRVEPLADFDWVVALDDGASVPELRIVHIFGVNLIQVTRFMSCAEISSSLLRYHACHLLLTRHQLPHISFPGLRVIATSAI</sequence>